<keyword evidence="3" id="KW-0479">Metal-binding</keyword>
<dbReference type="InterPro" id="IPR013083">
    <property type="entry name" value="Znf_RING/FYVE/PHD"/>
</dbReference>
<evidence type="ECO:0000256" key="7">
    <source>
        <dbReference type="ARBA" id="ARBA00023136"/>
    </source>
</evidence>
<dbReference type="SUPFAM" id="SSF57850">
    <property type="entry name" value="RING/U-box"/>
    <property type="match status" value="1"/>
</dbReference>
<dbReference type="Pfam" id="PF13639">
    <property type="entry name" value="zf-RING_2"/>
    <property type="match status" value="1"/>
</dbReference>
<proteinExistence type="predicted"/>
<evidence type="ECO:0000256" key="5">
    <source>
        <dbReference type="ARBA" id="ARBA00022833"/>
    </source>
</evidence>
<evidence type="ECO:0000256" key="4">
    <source>
        <dbReference type="ARBA" id="ARBA00022771"/>
    </source>
</evidence>
<keyword evidence="4 8" id="KW-0863">Zinc-finger</keyword>
<dbReference type="PANTHER" id="PTHR46539:SF1">
    <property type="entry name" value="E3 UBIQUITIN-PROTEIN LIGASE ATL42"/>
    <property type="match status" value="1"/>
</dbReference>
<dbReference type="SMART" id="SM00184">
    <property type="entry name" value="RING"/>
    <property type="match status" value="1"/>
</dbReference>
<evidence type="ECO:0000313" key="11">
    <source>
        <dbReference type="EMBL" id="KAG5272418.1"/>
    </source>
</evidence>
<evidence type="ECO:0000256" key="9">
    <source>
        <dbReference type="SAM" id="Phobius"/>
    </source>
</evidence>
<dbReference type="Proteomes" id="UP000823561">
    <property type="component" value="Chromosome 12"/>
</dbReference>
<evidence type="ECO:0000259" key="10">
    <source>
        <dbReference type="PROSITE" id="PS50089"/>
    </source>
</evidence>
<reference evidence="11" key="1">
    <citation type="submission" date="2020-10" db="EMBL/GenBank/DDBJ databases">
        <title>Chromosome-scale genome assembly of the Allis shad, Alosa alosa.</title>
        <authorList>
            <person name="Margot Z."/>
            <person name="Christophe K."/>
            <person name="Cabau C."/>
            <person name="Louis A."/>
            <person name="Berthelot C."/>
            <person name="Parey E."/>
            <person name="Roest Crollius H."/>
            <person name="Montfort J."/>
            <person name="Robinson-Rechavi M."/>
            <person name="Bucao C."/>
            <person name="Bouchez O."/>
            <person name="Gislard M."/>
            <person name="Lluch J."/>
            <person name="Milhes M."/>
            <person name="Lampietro C."/>
            <person name="Lopez Roques C."/>
            <person name="Donnadieu C."/>
            <person name="Braasch I."/>
            <person name="Desvignes T."/>
            <person name="Postlethwait J."/>
            <person name="Bobe J."/>
            <person name="Guiguen Y."/>
        </authorList>
    </citation>
    <scope>NUCLEOTIDE SEQUENCE</scope>
    <source>
        <strain evidence="11">M-15738</strain>
        <tissue evidence="11">Blood</tissue>
    </source>
</reference>
<evidence type="ECO:0000256" key="6">
    <source>
        <dbReference type="ARBA" id="ARBA00022989"/>
    </source>
</evidence>
<dbReference type="GO" id="GO:0016020">
    <property type="term" value="C:membrane"/>
    <property type="evidence" value="ECO:0007669"/>
    <property type="project" value="UniProtKB-SubCell"/>
</dbReference>
<evidence type="ECO:0000256" key="3">
    <source>
        <dbReference type="ARBA" id="ARBA00022723"/>
    </source>
</evidence>
<keyword evidence="7 9" id="KW-0472">Membrane</keyword>
<evidence type="ECO:0000256" key="1">
    <source>
        <dbReference type="ARBA" id="ARBA00004370"/>
    </source>
</evidence>
<organism evidence="11 12">
    <name type="scientific">Alosa alosa</name>
    <name type="common">allis shad</name>
    <dbReference type="NCBI Taxonomy" id="278164"/>
    <lineage>
        <taxon>Eukaryota</taxon>
        <taxon>Metazoa</taxon>
        <taxon>Chordata</taxon>
        <taxon>Craniata</taxon>
        <taxon>Vertebrata</taxon>
        <taxon>Euteleostomi</taxon>
        <taxon>Actinopterygii</taxon>
        <taxon>Neopterygii</taxon>
        <taxon>Teleostei</taxon>
        <taxon>Clupei</taxon>
        <taxon>Clupeiformes</taxon>
        <taxon>Clupeoidei</taxon>
        <taxon>Clupeidae</taxon>
        <taxon>Alosa</taxon>
    </lineage>
</organism>
<dbReference type="EMBL" id="JADWDJ010000012">
    <property type="protein sequence ID" value="KAG5272418.1"/>
    <property type="molecule type" value="Genomic_DNA"/>
</dbReference>
<evidence type="ECO:0000256" key="8">
    <source>
        <dbReference type="PROSITE-ProRule" id="PRU00175"/>
    </source>
</evidence>
<dbReference type="Gene3D" id="3.30.40.10">
    <property type="entry name" value="Zinc/RING finger domain, C3HC4 (zinc finger)"/>
    <property type="match status" value="1"/>
</dbReference>
<keyword evidence="2 9" id="KW-0812">Transmembrane</keyword>
<dbReference type="AlphaFoldDB" id="A0AAV6GBA9"/>
<comment type="caution">
    <text evidence="11">The sequence shown here is derived from an EMBL/GenBank/DDBJ whole genome shotgun (WGS) entry which is preliminary data.</text>
</comment>
<feature type="domain" description="RING-type" evidence="10">
    <location>
        <begin position="93"/>
        <end position="134"/>
    </location>
</feature>
<keyword evidence="5" id="KW-0862">Zinc</keyword>
<evidence type="ECO:0000313" key="12">
    <source>
        <dbReference type="Proteomes" id="UP000823561"/>
    </source>
</evidence>
<dbReference type="InterPro" id="IPR001841">
    <property type="entry name" value="Znf_RING"/>
</dbReference>
<dbReference type="GO" id="GO:0008270">
    <property type="term" value="F:zinc ion binding"/>
    <property type="evidence" value="ECO:0007669"/>
    <property type="project" value="UniProtKB-KW"/>
</dbReference>
<dbReference type="PROSITE" id="PS50089">
    <property type="entry name" value="ZF_RING_2"/>
    <property type="match status" value="1"/>
</dbReference>
<accession>A0AAV6GBA9</accession>
<protein>
    <recommendedName>
        <fullName evidence="10">RING-type domain-containing protein</fullName>
    </recommendedName>
</protein>
<gene>
    <name evidence="11" type="ORF">AALO_G00165290</name>
</gene>
<sequence length="155" mass="17257">MPGLEAGAKESVPGIETGAKLGAMNPGVEEPHASLISMVIMGTVMLLFLLSVTCCCFYMSKLRHRAQAQSIGYKAVVFEDESAELNLHEKEMCVVCLEDFRIKDELGVLPCQHTFHKRCLGKWLQVRGVCPMCNYLINSPLEQRHSLTTLLDEMV</sequence>
<comment type="subcellular location">
    <subcellularLocation>
        <location evidence="1">Membrane</location>
    </subcellularLocation>
</comment>
<name>A0AAV6GBA9_9TELE</name>
<keyword evidence="6 9" id="KW-1133">Transmembrane helix</keyword>
<keyword evidence="12" id="KW-1185">Reference proteome</keyword>
<evidence type="ECO:0000256" key="2">
    <source>
        <dbReference type="ARBA" id="ARBA00022692"/>
    </source>
</evidence>
<feature type="transmembrane region" description="Helical" evidence="9">
    <location>
        <begin position="35"/>
        <end position="59"/>
    </location>
</feature>
<dbReference type="PANTHER" id="PTHR46539">
    <property type="entry name" value="E3 UBIQUITIN-PROTEIN LIGASE ATL42"/>
    <property type="match status" value="1"/>
</dbReference>